<evidence type="ECO:0000256" key="1">
    <source>
        <dbReference type="RuleBase" id="RU363044"/>
    </source>
</evidence>
<dbReference type="AlphaFoldDB" id="A0A819ZGZ3"/>
<evidence type="ECO:0000259" key="3">
    <source>
        <dbReference type="Pfam" id="PF05970"/>
    </source>
</evidence>
<sequence>MDATANAEQKSRRLVLRCYSTLASQQELSGVQVASYLMGWPDHYTTHEFVNLFLIGIENYLQTMLLEAQLKRQRQAIDTTTDIDNDDNCIETEEQFLLQPAGTNNKYVYVNTRVDYQHRSTALDNICLYDYIRLYRKKPVDARDRKQSKAQAEMRSVQSKDSQRGRPLSERQAYQVGHPPAESHINIKRIKPVVPVLLGPSVPRKDRDDTKERYCRSILTLFVPWRSIQDVCVVDQTWEEAFQIRRTRILPISWKIIDNIQLLQECKNDRDEHLQQVIEAAQTETGGDYLYSNRHDNDSDDENTGIFDVLEAIDITCIPTINDNTNKAEQIYFEKIVQAVDQANRFTNIRNSRMRSTNRLMHSSISDNYLNFEHKHPVPATSDLIQLNDRWQRKIKEDKERIRNASICEPLEDDFIEKHDTVENELTETVEDSSPLNFNSDNGLLTSRPIMPVTKITVPNEITRENIVTQFTLNKNQKAAFMIITDHLDGLDKLNEGDKQHQLIMCVPGCGGTGKSQLIRAITTYFTQTNRVHKLRKLAPTSVAAVEIDGMTIHSFLGEGRNRKKKSKNMDRPGQTKLENAWRFVEYIILDEMSMVGLSLLSRLNKLVATAKHCDPMTTMG</sequence>
<accession>A0A819ZGZ3</accession>
<keyword evidence="1" id="KW-0233">DNA recombination</keyword>
<dbReference type="GO" id="GO:0005524">
    <property type="term" value="F:ATP binding"/>
    <property type="evidence" value="ECO:0007669"/>
    <property type="project" value="UniProtKB-KW"/>
</dbReference>
<evidence type="ECO:0000313" key="4">
    <source>
        <dbReference type="EMBL" id="CAF4173736.1"/>
    </source>
</evidence>
<dbReference type="Gene3D" id="3.40.50.300">
    <property type="entry name" value="P-loop containing nucleotide triphosphate hydrolases"/>
    <property type="match status" value="1"/>
</dbReference>
<dbReference type="SUPFAM" id="SSF52540">
    <property type="entry name" value="P-loop containing nucleoside triphosphate hydrolases"/>
    <property type="match status" value="1"/>
</dbReference>
<comment type="cofactor">
    <cofactor evidence="1">
        <name>Mg(2+)</name>
        <dbReference type="ChEBI" id="CHEBI:18420"/>
    </cofactor>
</comment>
<dbReference type="Pfam" id="PF05970">
    <property type="entry name" value="PIF1"/>
    <property type="match status" value="1"/>
</dbReference>
<dbReference type="InterPro" id="IPR051055">
    <property type="entry name" value="PIF1_helicase"/>
</dbReference>
<evidence type="ECO:0000256" key="2">
    <source>
        <dbReference type="SAM" id="MobiDB-lite"/>
    </source>
</evidence>
<evidence type="ECO:0000313" key="5">
    <source>
        <dbReference type="Proteomes" id="UP000663844"/>
    </source>
</evidence>
<comment type="catalytic activity">
    <reaction evidence="1">
        <text>ATP + H2O = ADP + phosphate + H(+)</text>
        <dbReference type="Rhea" id="RHEA:13065"/>
        <dbReference type="ChEBI" id="CHEBI:15377"/>
        <dbReference type="ChEBI" id="CHEBI:15378"/>
        <dbReference type="ChEBI" id="CHEBI:30616"/>
        <dbReference type="ChEBI" id="CHEBI:43474"/>
        <dbReference type="ChEBI" id="CHEBI:456216"/>
        <dbReference type="EC" id="5.6.2.3"/>
    </reaction>
</comment>
<keyword evidence="1" id="KW-0378">Hydrolase</keyword>
<keyword evidence="1" id="KW-0347">Helicase</keyword>
<organism evidence="4 5">
    <name type="scientific">Adineta steineri</name>
    <dbReference type="NCBI Taxonomy" id="433720"/>
    <lineage>
        <taxon>Eukaryota</taxon>
        <taxon>Metazoa</taxon>
        <taxon>Spiralia</taxon>
        <taxon>Gnathifera</taxon>
        <taxon>Rotifera</taxon>
        <taxon>Eurotatoria</taxon>
        <taxon>Bdelloidea</taxon>
        <taxon>Adinetida</taxon>
        <taxon>Adinetidae</taxon>
        <taxon>Adineta</taxon>
    </lineage>
</organism>
<dbReference type="PANTHER" id="PTHR47642">
    <property type="entry name" value="ATP-DEPENDENT DNA HELICASE"/>
    <property type="match status" value="1"/>
</dbReference>
<reference evidence="4" key="1">
    <citation type="submission" date="2021-02" db="EMBL/GenBank/DDBJ databases">
        <authorList>
            <person name="Nowell W R."/>
        </authorList>
    </citation>
    <scope>NUCLEOTIDE SEQUENCE</scope>
</reference>
<keyword evidence="1" id="KW-0234">DNA repair</keyword>
<dbReference type="GO" id="GO:0006281">
    <property type="term" value="P:DNA repair"/>
    <property type="evidence" value="ECO:0007669"/>
    <property type="project" value="UniProtKB-KW"/>
</dbReference>
<feature type="non-terminal residue" evidence="4">
    <location>
        <position position="1"/>
    </location>
</feature>
<comment type="similarity">
    <text evidence="1">Belongs to the helicase family.</text>
</comment>
<name>A0A819ZGZ3_9BILA</name>
<comment type="caution">
    <text evidence="4">The sequence shown here is derived from an EMBL/GenBank/DDBJ whole genome shotgun (WGS) entry which is preliminary data.</text>
</comment>
<dbReference type="EMBL" id="CAJOAZ010007931">
    <property type="protein sequence ID" value="CAF4173736.1"/>
    <property type="molecule type" value="Genomic_DNA"/>
</dbReference>
<dbReference type="Proteomes" id="UP000663844">
    <property type="component" value="Unassembled WGS sequence"/>
</dbReference>
<feature type="domain" description="DNA helicase Pif1-like DEAD-box helicase" evidence="3">
    <location>
        <begin position="473"/>
        <end position="608"/>
    </location>
</feature>
<dbReference type="GO" id="GO:0006310">
    <property type="term" value="P:DNA recombination"/>
    <property type="evidence" value="ECO:0007669"/>
    <property type="project" value="UniProtKB-KW"/>
</dbReference>
<proteinExistence type="inferred from homology"/>
<dbReference type="PANTHER" id="PTHR47642:SF5">
    <property type="entry name" value="ATP-DEPENDENT DNA HELICASE"/>
    <property type="match status" value="1"/>
</dbReference>
<dbReference type="GO" id="GO:0000723">
    <property type="term" value="P:telomere maintenance"/>
    <property type="evidence" value="ECO:0007669"/>
    <property type="project" value="InterPro"/>
</dbReference>
<feature type="region of interest" description="Disordered" evidence="2">
    <location>
        <begin position="142"/>
        <end position="178"/>
    </location>
</feature>
<dbReference type="GO" id="GO:0043139">
    <property type="term" value="F:5'-3' DNA helicase activity"/>
    <property type="evidence" value="ECO:0007669"/>
    <property type="project" value="UniProtKB-EC"/>
</dbReference>
<dbReference type="EC" id="5.6.2.3" evidence="1"/>
<dbReference type="InterPro" id="IPR010285">
    <property type="entry name" value="DNA_helicase_pif1-like_DEAD"/>
</dbReference>
<keyword evidence="1" id="KW-0067">ATP-binding</keyword>
<dbReference type="InterPro" id="IPR027417">
    <property type="entry name" value="P-loop_NTPase"/>
</dbReference>
<keyword evidence="1" id="KW-0227">DNA damage</keyword>
<gene>
    <name evidence="4" type="ORF">OXD698_LOCUS39324</name>
</gene>
<dbReference type="GO" id="GO:0016787">
    <property type="term" value="F:hydrolase activity"/>
    <property type="evidence" value="ECO:0007669"/>
    <property type="project" value="UniProtKB-KW"/>
</dbReference>
<protein>
    <recommendedName>
        <fullName evidence="1">ATP-dependent DNA helicase</fullName>
        <ecNumber evidence="1">5.6.2.3</ecNumber>
    </recommendedName>
</protein>
<keyword evidence="1" id="KW-0547">Nucleotide-binding</keyword>